<organism evidence="2 3">
    <name type="scientific">Hermanssonia centrifuga</name>
    <dbReference type="NCBI Taxonomy" id="98765"/>
    <lineage>
        <taxon>Eukaryota</taxon>
        <taxon>Fungi</taxon>
        <taxon>Dikarya</taxon>
        <taxon>Basidiomycota</taxon>
        <taxon>Agaricomycotina</taxon>
        <taxon>Agaricomycetes</taxon>
        <taxon>Polyporales</taxon>
        <taxon>Meruliaceae</taxon>
        <taxon>Hermanssonia</taxon>
    </lineage>
</organism>
<accession>A0A2R6P8P1</accession>
<protein>
    <submittedName>
        <fullName evidence="2">Uncharacterized protein</fullName>
    </submittedName>
</protein>
<keyword evidence="3" id="KW-1185">Reference proteome</keyword>
<proteinExistence type="predicted"/>
<evidence type="ECO:0000313" key="2">
    <source>
        <dbReference type="EMBL" id="PSR87146.1"/>
    </source>
</evidence>
<dbReference type="Proteomes" id="UP000186601">
    <property type="component" value="Unassembled WGS sequence"/>
</dbReference>
<dbReference type="AlphaFoldDB" id="A0A2R6P8P1"/>
<feature type="region of interest" description="Disordered" evidence="1">
    <location>
        <begin position="1"/>
        <end position="43"/>
    </location>
</feature>
<dbReference type="EMBL" id="MLYV02000517">
    <property type="protein sequence ID" value="PSR87146.1"/>
    <property type="molecule type" value="Genomic_DNA"/>
</dbReference>
<sequence length="73" mass="7638">MVSVSSTEIQKSWTWQRNAGAAPKDNLGEGAGPHTPATSGIRLTGTGKQVVGRTLATGPDVVQTDPAMEYARE</sequence>
<evidence type="ECO:0000313" key="3">
    <source>
        <dbReference type="Proteomes" id="UP000186601"/>
    </source>
</evidence>
<evidence type="ECO:0000256" key="1">
    <source>
        <dbReference type="SAM" id="MobiDB-lite"/>
    </source>
</evidence>
<comment type="caution">
    <text evidence="2">The sequence shown here is derived from an EMBL/GenBank/DDBJ whole genome shotgun (WGS) entry which is preliminary data.</text>
</comment>
<reference evidence="2 3" key="1">
    <citation type="submission" date="2018-02" db="EMBL/GenBank/DDBJ databases">
        <title>Genome sequence of the basidiomycete white-rot fungus Phlebia centrifuga.</title>
        <authorList>
            <person name="Granchi Z."/>
            <person name="Peng M."/>
            <person name="de Vries R.P."/>
            <person name="Hilden K."/>
            <person name="Makela M.R."/>
            <person name="Grigoriev I."/>
            <person name="Riley R."/>
        </authorList>
    </citation>
    <scope>NUCLEOTIDE SEQUENCE [LARGE SCALE GENOMIC DNA]</scope>
    <source>
        <strain evidence="2 3">FBCC195</strain>
    </source>
</reference>
<feature type="compositionally biased region" description="Polar residues" evidence="1">
    <location>
        <begin position="1"/>
        <end position="17"/>
    </location>
</feature>
<name>A0A2R6P8P1_9APHY</name>
<gene>
    <name evidence="2" type="ORF">PHLCEN_2v5237</name>
</gene>